<name>A0A4R3M3Y5_9HYPH</name>
<dbReference type="AlphaFoldDB" id="A0A4R3M3Y5"/>
<keyword evidence="2" id="KW-0472">Membrane</keyword>
<dbReference type="Pfam" id="PF02325">
    <property type="entry name" value="CCB3_YggT"/>
    <property type="match status" value="1"/>
</dbReference>
<keyword evidence="2" id="KW-1133">Transmembrane helix</keyword>
<reference evidence="3 4" key="1">
    <citation type="submission" date="2019-03" db="EMBL/GenBank/DDBJ databases">
        <title>Genomic Encyclopedia of Type Strains, Phase IV (KMG-IV): sequencing the most valuable type-strain genomes for metagenomic binning, comparative biology and taxonomic classification.</title>
        <authorList>
            <person name="Goeker M."/>
        </authorList>
    </citation>
    <scope>NUCLEOTIDE SEQUENCE [LARGE SCALE GENOMIC DNA]</scope>
    <source>
        <strain evidence="3 4">DSM 9035</strain>
    </source>
</reference>
<feature type="transmembrane region" description="Helical" evidence="2">
    <location>
        <begin position="71"/>
        <end position="92"/>
    </location>
</feature>
<evidence type="ECO:0000256" key="1">
    <source>
        <dbReference type="ARBA" id="ARBA00010894"/>
    </source>
</evidence>
<dbReference type="PANTHER" id="PTHR33219:SF14">
    <property type="entry name" value="PROTEIN COFACTOR ASSEMBLY OF COMPLEX C SUBUNIT B CCB3, CHLOROPLASTIC-RELATED"/>
    <property type="match status" value="1"/>
</dbReference>
<gene>
    <name evidence="3" type="ORF">EDC64_101500</name>
</gene>
<comment type="similarity">
    <text evidence="1">Belongs to the YggT family.</text>
</comment>
<evidence type="ECO:0000313" key="4">
    <source>
        <dbReference type="Proteomes" id="UP000294664"/>
    </source>
</evidence>
<proteinExistence type="inferred from homology"/>
<dbReference type="RefSeq" id="WP_132029508.1">
    <property type="nucleotide sequence ID" value="NZ_SMAI01000001.1"/>
</dbReference>
<dbReference type="InterPro" id="IPR003425">
    <property type="entry name" value="CCB3/YggT"/>
</dbReference>
<dbReference type="OrthoDB" id="9814445at2"/>
<keyword evidence="4" id="KW-1185">Reference proteome</keyword>
<sequence>MRAILDVILIVLQLYVWVLIAAAVLSWLVAFNVVNPHNQFVRTIGEVIYRMTEPVLAPIRRILPSLGGLDLSPMVLILIIFFIERVIGLYIYPYVF</sequence>
<dbReference type="Proteomes" id="UP000294664">
    <property type="component" value="Unassembled WGS sequence"/>
</dbReference>
<feature type="transmembrane region" description="Helical" evidence="2">
    <location>
        <begin position="7"/>
        <end position="30"/>
    </location>
</feature>
<evidence type="ECO:0000256" key="2">
    <source>
        <dbReference type="SAM" id="Phobius"/>
    </source>
</evidence>
<dbReference type="GO" id="GO:0016020">
    <property type="term" value="C:membrane"/>
    <property type="evidence" value="ECO:0007669"/>
    <property type="project" value="InterPro"/>
</dbReference>
<organism evidence="3 4">
    <name type="scientific">Aquabacter spiritensis</name>
    <dbReference type="NCBI Taxonomy" id="933073"/>
    <lineage>
        <taxon>Bacteria</taxon>
        <taxon>Pseudomonadati</taxon>
        <taxon>Pseudomonadota</taxon>
        <taxon>Alphaproteobacteria</taxon>
        <taxon>Hyphomicrobiales</taxon>
        <taxon>Xanthobacteraceae</taxon>
        <taxon>Aquabacter</taxon>
    </lineage>
</organism>
<keyword evidence="2" id="KW-0812">Transmembrane</keyword>
<dbReference type="EMBL" id="SMAI01000001">
    <property type="protein sequence ID" value="TCT07981.1"/>
    <property type="molecule type" value="Genomic_DNA"/>
</dbReference>
<comment type="caution">
    <text evidence="3">The sequence shown here is derived from an EMBL/GenBank/DDBJ whole genome shotgun (WGS) entry which is preliminary data.</text>
</comment>
<evidence type="ECO:0000313" key="3">
    <source>
        <dbReference type="EMBL" id="TCT07981.1"/>
    </source>
</evidence>
<dbReference type="PANTHER" id="PTHR33219">
    <property type="entry name" value="YLMG HOMOLOG PROTEIN 2, CHLOROPLASTIC"/>
    <property type="match status" value="1"/>
</dbReference>
<accession>A0A4R3M3Y5</accession>
<protein>
    <submittedName>
        <fullName evidence="3">YggT family protein</fullName>
    </submittedName>
</protein>